<dbReference type="STRING" id="303698.A0A1V6SW89"/>
<dbReference type="EMBL" id="MLKD01000018">
    <property type="protein sequence ID" value="OQE18247.1"/>
    <property type="molecule type" value="Genomic_DNA"/>
</dbReference>
<feature type="compositionally biased region" description="Polar residues" evidence="1">
    <location>
        <begin position="680"/>
        <end position="690"/>
    </location>
</feature>
<feature type="region of interest" description="Disordered" evidence="1">
    <location>
        <begin position="613"/>
        <end position="636"/>
    </location>
</feature>
<gene>
    <name evidence="2" type="ORF">PENSTE_c018G04369</name>
</gene>
<dbReference type="OrthoDB" id="5244050at2759"/>
<comment type="caution">
    <text evidence="2">The sequence shown here is derived from an EMBL/GenBank/DDBJ whole genome shotgun (WGS) entry which is preliminary data.</text>
</comment>
<feature type="compositionally biased region" description="Low complexity" evidence="1">
    <location>
        <begin position="395"/>
        <end position="427"/>
    </location>
</feature>
<feature type="compositionally biased region" description="Low complexity" evidence="1">
    <location>
        <begin position="135"/>
        <end position="155"/>
    </location>
</feature>
<feature type="region of interest" description="Disordered" evidence="1">
    <location>
        <begin position="1"/>
        <end position="312"/>
    </location>
</feature>
<dbReference type="AlphaFoldDB" id="A0A1V6SW89"/>
<accession>A0A1V6SW89</accession>
<proteinExistence type="predicted"/>
<keyword evidence="3" id="KW-1185">Reference proteome</keyword>
<feature type="region of interest" description="Disordered" evidence="1">
    <location>
        <begin position="655"/>
        <end position="767"/>
    </location>
</feature>
<evidence type="ECO:0000313" key="2">
    <source>
        <dbReference type="EMBL" id="OQE18247.1"/>
    </source>
</evidence>
<sequence length="787" mass="87243">MAHRDNPPVHVPLRTSSRNLLRPEAMEGKEDAGLVERKTSKAQRILGTDLPIPNTQNGWDSIQQQQQKKPKSRRQSLRTPDSASRSRKQHTSFAAFPKSEDAIQVPAQNLRVRASSPLLGQDYRSQDPAPPLPTSSSSKKVHPSGSSSTLFSYFSSKEKDTAKPSKSKPTTPKGLQPRVRNEWQAEPQVTFQQPPVPKESKRKLRPPRIDLSVLFPRPRKPTTNPHLLSPQRLTDSPSPVSTVVSDWPSNKAEQAVNNSAARRFGDSLPLRSSAIQNEAPKPNFERSDRSDLLSIPESKNYEYNDAPLERTVGTSEIDLALDRYAGRRSLFSRSSVYTASKEQLRTDQRTAENGANQRRGHSPSSSRRKDSYLAPAPQPEQNRPRKVSSAAESNSRSVKSSMTKKSSKSTLKNKDLQQSSVLCLSSSSEDEADEDLETPTEMNSRQKKNNRDSVATYGDFDAEIYTASTAQAATANLYKRADRALSTSTQGSHPNMQHHRGQQDQHGGQQQSQQQGHHQAEQSKHQKSSRRNTSASANSKSTTKTTQSRRSSNVPALPQQDILDKFPQQRLRPPNELKEMNRRSRVIAVTRQEQDLLEAMRVRKGKVTPSLFQYNGAPAAPEADRSSMISGPSRDSFVGSDTSFLRLSAAFPPFPVRTDQGASQLDGSPSQSSSSDTEQKIGNSNASSRFSAAYSESLPSPATSGASPLTPTLPIHRFSPLPSPKPPPRGPPPAIPEDQKRHSRRRTDSSEAIMLDSSDNQNKHDLPLWSFDFDWNQHDRNNVATVH</sequence>
<feature type="compositionally biased region" description="Polar residues" evidence="1">
    <location>
        <begin position="697"/>
        <end position="710"/>
    </location>
</feature>
<name>A0A1V6SW89_9EURO</name>
<feature type="compositionally biased region" description="Polar residues" evidence="1">
    <location>
        <begin position="251"/>
        <end position="260"/>
    </location>
</feature>
<feature type="compositionally biased region" description="Low complexity" evidence="1">
    <location>
        <begin position="663"/>
        <end position="676"/>
    </location>
</feature>
<feature type="compositionally biased region" description="Low complexity" evidence="1">
    <location>
        <begin position="531"/>
        <end position="553"/>
    </location>
</feature>
<feature type="compositionally biased region" description="Basic and acidic residues" evidence="1">
    <location>
        <begin position="24"/>
        <end position="39"/>
    </location>
</feature>
<evidence type="ECO:0000256" key="1">
    <source>
        <dbReference type="SAM" id="MobiDB-lite"/>
    </source>
</evidence>
<feature type="region of interest" description="Disordered" evidence="1">
    <location>
        <begin position="484"/>
        <end position="584"/>
    </location>
</feature>
<evidence type="ECO:0000313" key="3">
    <source>
        <dbReference type="Proteomes" id="UP000191285"/>
    </source>
</evidence>
<feature type="compositionally biased region" description="Pro residues" evidence="1">
    <location>
        <begin position="721"/>
        <end position="735"/>
    </location>
</feature>
<dbReference type="Proteomes" id="UP000191285">
    <property type="component" value="Unassembled WGS sequence"/>
</dbReference>
<organism evidence="2 3">
    <name type="scientific">Penicillium steckii</name>
    <dbReference type="NCBI Taxonomy" id="303698"/>
    <lineage>
        <taxon>Eukaryota</taxon>
        <taxon>Fungi</taxon>
        <taxon>Dikarya</taxon>
        <taxon>Ascomycota</taxon>
        <taxon>Pezizomycotina</taxon>
        <taxon>Eurotiomycetes</taxon>
        <taxon>Eurotiomycetidae</taxon>
        <taxon>Eurotiales</taxon>
        <taxon>Aspergillaceae</taxon>
        <taxon>Penicillium</taxon>
    </lineage>
</organism>
<feature type="compositionally biased region" description="Basic and acidic residues" evidence="1">
    <location>
        <begin position="573"/>
        <end position="582"/>
    </location>
</feature>
<feature type="compositionally biased region" description="Low complexity" evidence="1">
    <location>
        <begin position="504"/>
        <end position="517"/>
    </location>
</feature>
<reference evidence="3" key="1">
    <citation type="journal article" date="2017" name="Nat. Microbiol.">
        <title>Global analysis of biosynthetic gene clusters reveals vast potential of secondary metabolite production in Penicillium species.</title>
        <authorList>
            <person name="Nielsen J.C."/>
            <person name="Grijseels S."/>
            <person name="Prigent S."/>
            <person name="Ji B."/>
            <person name="Dainat J."/>
            <person name="Nielsen K.F."/>
            <person name="Frisvad J.C."/>
            <person name="Workman M."/>
            <person name="Nielsen J."/>
        </authorList>
    </citation>
    <scope>NUCLEOTIDE SEQUENCE [LARGE SCALE GENOMIC DNA]</scope>
    <source>
        <strain evidence="3">IBT 24891</strain>
    </source>
</reference>
<feature type="region of interest" description="Disordered" evidence="1">
    <location>
        <begin position="336"/>
        <end position="450"/>
    </location>
</feature>
<feature type="compositionally biased region" description="Acidic residues" evidence="1">
    <location>
        <begin position="428"/>
        <end position="438"/>
    </location>
</feature>
<feature type="compositionally biased region" description="Low complexity" evidence="1">
    <location>
        <begin position="234"/>
        <end position="249"/>
    </location>
</feature>
<protein>
    <submittedName>
        <fullName evidence="2">Uncharacterized protein</fullName>
    </submittedName>
</protein>
<feature type="compositionally biased region" description="Polar residues" evidence="1">
    <location>
        <begin position="485"/>
        <end position="495"/>
    </location>
</feature>